<evidence type="ECO:0000259" key="2">
    <source>
        <dbReference type="SMART" id="SM00829"/>
    </source>
</evidence>
<dbReference type="FunFam" id="3.40.50.720:FF:000121">
    <property type="entry name" value="Prostaglandin reductase 2"/>
    <property type="match status" value="1"/>
</dbReference>
<dbReference type="InterPro" id="IPR041694">
    <property type="entry name" value="ADH_N_2"/>
</dbReference>
<dbReference type="SMART" id="SM00829">
    <property type="entry name" value="PKS_ER"/>
    <property type="match status" value="1"/>
</dbReference>
<dbReference type="InterPro" id="IPR013149">
    <property type="entry name" value="ADH-like_C"/>
</dbReference>
<name>A0A381WZY2_9ZZZZ</name>
<evidence type="ECO:0000313" key="3">
    <source>
        <dbReference type="EMBL" id="SVA57892.1"/>
    </source>
</evidence>
<protein>
    <recommendedName>
        <fullName evidence="2">Enoyl reductase (ER) domain-containing protein</fullName>
    </recommendedName>
</protein>
<dbReference type="PANTHER" id="PTHR43205">
    <property type="entry name" value="PROSTAGLANDIN REDUCTASE"/>
    <property type="match status" value="1"/>
</dbReference>
<dbReference type="InterPro" id="IPR036291">
    <property type="entry name" value="NAD(P)-bd_dom_sf"/>
</dbReference>
<dbReference type="Pfam" id="PF00107">
    <property type="entry name" value="ADH_zinc_N"/>
    <property type="match status" value="1"/>
</dbReference>
<dbReference type="SUPFAM" id="SSF51735">
    <property type="entry name" value="NAD(P)-binding Rossmann-fold domains"/>
    <property type="match status" value="1"/>
</dbReference>
<proteinExistence type="predicted"/>
<organism evidence="3">
    <name type="scientific">marine metagenome</name>
    <dbReference type="NCBI Taxonomy" id="408172"/>
    <lineage>
        <taxon>unclassified sequences</taxon>
        <taxon>metagenomes</taxon>
        <taxon>ecological metagenomes</taxon>
    </lineage>
</organism>
<dbReference type="EMBL" id="UINC01013391">
    <property type="protein sequence ID" value="SVA57892.1"/>
    <property type="molecule type" value="Genomic_DNA"/>
</dbReference>
<dbReference type="AlphaFoldDB" id="A0A381WZY2"/>
<dbReference type="Pfam" id="PF16884">
    <property type="entry name" value="ADH_N_2"/>
    <property type="match status" value="1"/>
</dbReference>
<dbReference type="InterPro" id="IPR045010">
    <property type="entry name" value="MDR_fam"/>
</dbReference>
<dbReference type="SUPFAM" id="SSF50129">
    <property type="entry name" value="GroES-like"/>
    <property type="match status" value="1"/>
</dbReference>
<sequence length="346" mass="36924">MSSGTNHQVLLNSHPVGFPSDTDFRLVETPVPTPAEGELLIRTIYLSLDPYMRGRMNQGASYAKGVNLGEVMTAQTVGQVVSSKHNQFSEGDFVLSGNGWQDYAVSDGQGVRKLDPTVAPISTAVGVLGMPGMTAYVGLLDVGELKAGDNVVVSAASGAVGAVVGQIAGIKGCRVVGIAGAQKKCDYVTNELGFADCVSHRSETFPDDLKAACPDGIDLYFENVGGKVFDAVLPLLNDFARVPICGRIANYNMTGLPEGPNEVPRVMGLTLVRRLMFRGFIVFDHVARQGDFLRDVGGWIRAGELQYREDVVEGIDKAVGAFQGLLRGENFGKLLVRVSDDPTNRA</sequence>
<dbReference type="Gene3D" id="3.90.180.10">
    <property type="entry name" value="Medium-chain alcohol dehydrogenases, catalytic domain"/>
    <property type="match status" value="1"/>
</dbReference>
<dbReference type="CDD" id="cd05288">
    <property type="entry name" value="PGDH"/>
    <property type="match status" value="1"/>
</dbReference>
<gene>
    <name evidence="3" type="ORF">METZ01_LOCUS110746</name>
</gene>
<reference evidence="3" key="1">
    <citation type="submission" date="2018-05" db="EMBL/GenBank/DDBJ databases">
        <authorList>
            <person name="Lanie J.A."/>
            <person name="Ng W.-L."/>
            <person name="Kazmierczak K.M."/>
            <person name="Andrzejewski T.M."/>
            <person name="Davidsen T.M."/>
            <person name="Wayne K.J."/>
            <person name="Tettelin H."/>
            <person name="Glass J.I."/>
            <person name="Rusch D."/>
            <person name="Podicherti R."/>
            <person name="Tsui H.-C.T."/>
            <person name="Winkler M.E."/>
        </authorList>
    </citation>
    <scope>NUCLEOTIDE SEQUENCE</scope>
</reference>
<dbReference type="InterPro" id="IPR020843">
    <property type="entry name" value="ER"/>
</dbReference>
<accession>A0A381WZY2</accession>
<dbReference type="PANTHER" id="PTHR43205:SF7">
    <property type="entry name" value="PROSTAGLANDIN REDUCTASE 1"/>
    <property type="match status" value="1"/>
</dbReference>
<evidence type="ECO:0000256" key="1">
    <source>
        <dbReference type="ARBA" id="ARBA00023002"/>
    </source>
</evidence>
<keyword evidence="1" id="KW-0560">Oxidoreductase</keyword>
<dbReference type="Gene3D" id="3.40.50.720">
    <property type="entry name" value="NAD(P)-binding Rossmann-like Domain"/>
    <property type="match status" value="1"/>
</dbReference>
<dbReference type="InterPro" id="IPR011032">
    <property type="entry name" value="GroES-like_sf"/>
</dbReference>
<feature type="domain" description="Enoyl reductase (ER)" evidence="2">
    <location>
        <begin position="17"/>
        <end position="336"/>
    </location>
</feature>
<dbReference type="GO" id="GO:0016628">
    <property type="term" value="F:oxidoreductase activity, acting on the CH-CH group of donors, NAD or NADP as acceptor"/>
    <property type="evidence" value="ECO:0007669"/>
    <property type="project" value="InterPro"/>
</dbReference>